<reference evidence="1" key="1">
    <citation type="submission" date="2020-04" db="EMBL/GenBank/DDBJ databases">
        <authorList>
            <person name="Chiriac C."/>
            <person name="Salcher M."/>
            <person name="Ghai R."/>
            <person name="Kavagutti S V."/>
        </authorList>
    </citation>
    <scope>NUCLEOTIDE SEQUENCE</scope>
</reference>
<proteinExistence type="predicted"/>
<evidence type="ECO:0000313" key="1">
    <source>
        <dbReference type="EMBL" id="CAB4143424.1"/>
    </source>
</evidence>
<sequence length="52" mass="6594">MSKFRKFRDFEFDEDYSDRGFRDELKERRKMKRMRNALKARNIDELLDPDDY</sequence>
<protein>
    <submittedName>
        <fullName evidence="1">Uncharacterized protein</fullName>
    </submittedName>
</protein>
<dbReference type="EMBL" id="LR796423">
    <property type="protein sequence ID" value="CAB4143424.1"/>
    <property type="molecule type" value="Genomic_DNA"/>
</dbReference>
<gene>
    <name evidence="1" type="ORF">UFOVP447_144</name>
</gene>
<name>A0A6J5M9Q1_9CAUD</name>
<organism evidence="1">
    <name type="scientific">uncultured Caudovirales phage</name>
    <dbReference type="NCBI Taxonomy" id="2100421"/>
    <lineage>
        <taxon>Viruses</taxon>
        <taxon>Duplodnaviria</taxon>
        <taxon>Heunggongvirae</taxon>
        <taxon>Uroviricota</taxon>
        <taxon>Caudoviricetes</taxon>
        <taxon>Peduoviridae</taxon>
        <taxon>Maltschvirus</taxon>
        <taxon>Maltschvirus maltsch</taxon>
    </lineage>
</organism>
<accession>A0A6J5M9Q1</accession>